<dbReference type="AlphaFoldDB" id="A0A803Q1Y1"/>
<dbReference type="GO" id="GO:0042054">
    <property type="term" value="F:histone methyltransferase activity"/>
    <property type="evidence" value="ECO:0007669"/>
    <property type="project" value="TreeGrafter"/>
</dbReference>
<dbReference type="Proteomes" id="UP000596661">
    <property type="component" value="Chromosome 7"/>
</dbReference>
<name>A0A803Q1Y1_CANSA</name>
<reference evidence="2" key="2">
    <citation type="submission" date="2021-03" db="UniProtKB">
        <authorList>
            <consortium name="EnsemblPlants"/>
        </authorList>
    </citation>
    <scope>IDENTIFICATION</scope>
</reference>
<dbReference type="InterPro" id="IPR001214">
    <property type="entry name" value="SET_dom"/>
</dbReference>
<dbReference type="GO" id="GO:0003690">
    <property type="term" value="F:double-stranded DNA binding"/>
    <property type="evidence" value="ECO:0007669"/>
    <property type="project" value="TreeGrafter"/>
</dbReference>
<proteinExistence type="predicted"/>
<keyword evidence="3" id="KW-1185">Reference proteome</keyword>
<accession>A0A803Q1Y1</accession>
<dbReference type="EnsemblPlants" id="evm.model.07.1255">
    <property type="protein sequence ID" value="cds.evm.model.07.1255"/>
    <property type="gene ID" value="evm.TU.07.1255"/>
</dbReference>
<dbReference type="InterPro" id="IPR046341">
    <property type="entry name" value="SET_dom_sf"/>
</dbReference>
<dbReference type="SUPFAM" id="SSF82199">
    <property type="entry name" value="SET domain"/>
    <property type="match status" value="1"/>
</dbReference>
<dbReference type="Pfam" id="PF00856">
    <property type="entry name" value="SET"/>
    <property type="match status" value="1"/>
</dbReference>
<dbReference type="EMBL" id="UZAU01000658">
    <property type="status" value="NOT_ANNOTATED_CDS"/>
    <property type="molecule type" value="Genomic_DNA"/>
</dbReference>
<evidence type="ECO:0000313" key="3">
    <source>
        <dbReference type="Proteomes" id="UP000596661"/>
    </source>
</evidence>
<sequence length="82" mass="9324">MDEEAEKRAGYDDYLFDIGKNHDSNTSIDEGLNNCEDAYDESGFAIDAAKYGNVGRFIDHSCSPNIYAQKILYDQRMRAFLT</sequence>
<dbReference type="PANTHER" id="PTHR45660:SF46">
    <property type="entry name" value="HISTONE-LYSINE N-METHYLTRANSFERASE, H3 LYSINE-9 SPECIFIC SUVH6"/>
    <property type="match status" value="1"/>
</dbReference>
<organism evidence="2 3">
    <name type="scientific">Cannabis sativa</name>
    <name type="common">Hemp</name>
    <name type="synonym">Marijuana</name>
    <dbReference type="NCBI Taxonomy" id="3483"/>
    <lineage>
        <taxon>Eukaryota</taxon>
        <taxon>Viridiplantae</taxon>
        <taxon>Streptophyta</taxon>
        <taxon>Embryophyta</taxon>
        <taxon>Tracheophyta</taxon>
        <taxon>Spermatophyta</taxon>
        <taxon>Magnoliopsida</taxon>
        <taxon>eudicotyledons</taxon>
        <taxon>Gunneridae</taxon>
        <taxon>Pentapetalae</taxon>
        <taxon>rosids</taxon>
        <taxon>fabids</taxon>
        <taxon>Rosales</taxon>
        <taxon>Cannabaceae</taxon>
        <taxon>Cannabis</taxon>
    </lineage>
</organism>
<dbReference type="PANTHER" id="PTHR45660">
    <property type="entry name" value="HISTONE-LYSINE N-METHYLTRANSFERASE SETMAR"/>
    <property type="match status" value="1"/>
</dbReference>
<protein>
    <recommendedName>
        <fullName evidence="1">SET domain-containing protein</fullName>
    </recommendedName>
</protein>
<feature type="domain" description="SET" evidence="1">
    <location>
        <begin position="3"/>
        <end position="77"/>
    </location>
</feature>
<reference evidence="2" key="1">
    <citation type="submission" date="2018-11" db="EMBL/GenBank/DDBJ databases">
        <authorList>
            <person name="Grassa J C."/>
        </authorList>
    </citation>
    <scope>NUCLEOTIDE SEQUENCE [LARGE SCALE GENOMIC DNA]</scope>
</reference>
<evidence type="ECO:0000313" key="2">
    <source>
        <dbReference type="EnsemblPlants" id="cds.evm.model.07.1255"/>
    </source>
</evidence>
<evidence type="ECO:0000259" key="1">
    <source>
        <dbReference type="Pfam" id="PF00856"/>
    </source>
</evidence>
<dbReference type="Gene3D" id="2.170.270.10">
    <property type="entry name" value="SET domain"/>
    <property type="match status" value="1"/>
</dbReference>
<dbReference type="Gramene" id="evm.model.07.1255">
    <property type="protein sequence ID" value="cds.evm.model.07.1255"/>
    <property type="gene ID" value="evm.TU.07.1255"/>
</dbReference>
<dbReference type="InterPro" id="IPR051357">
    <property type="entry name" value="H3K9_HMTase_SUVAR3-9"/>
</dbReference>